<evidence type="ECO:0000313" key="7">
    <source>
        <dbReference type="EMBL" id="WXG69242.1"/>
    </source>
</evidence>
<comment type="similarity">
    <text evidence="1">Belongs to the N(4)/N(6)-methyltransferase family.</text>
</comment>
<dbReference type="Pfam" id="PF02086">
    <property type="entry name" value="MethyltransfD12"/>
    <property type="match status" value="1"/>
</dbReference>
<dbReference type="RefSeq" id="WP_338889925.1">
    <property type="nucleotide sequence ID" value="NZ_CP147846.1"/>
</dbReference>
<name>A0ABZ2PJ93_9NOCA</name>
<dbReference type="Gene3D" id="3.40.50.150">
    <property type="entry name" value="Vaccinia Virus protein VP39"/>
    <property type="match status" value="1"/>
</dbReference>
<organism evidence="7 8">
    <name type="scientific">Rhodococcus sovatensis</name>
    <dbReference type="NCBI Taxonomy" id="1805840"/>
    <lineage>
        <taxon>Bacteria</taxon>
        <taxon>Bacillati</taxon>
        <taxon>Actinomycetota</taxon>
        <taxon>Actinomycetes</taxon>
        <taxon>Mycobacteriales</taxon>
        <taxon>Nocardiaceae</taxon>
        <taxon>Rhodococcus</taxon>
    </lineage>
</organism>
<gene>
    <name evidence="7" type="ORF">WDS16_01370</name>
</gene>
<keyword evidence="8" id="KW-1185">Reference proteome</keyword>
<evidence type="ECO:0000256" key="3">
    <source>
        <dbReference type="ARBA" id="ARBA00022603"/>
    </source>
</evidence>
<evidence type="ECO:0000256" key="1">
    <source>
        <dbReference type="ARBA" id="ARBA00006594"/>
    </source>
</evidence>
<evidence type="ECO:0000256" key="5">
    <source>
        <dbReference type="ARBA" id="ARBA00022691"/>
    </source>
</evidence>
<dbReference type="GO" id="GO:0008168">
    <property type="term" value="F:methyltransferase activity"/>
    <property type="evidence" value="ECO:0007669"/>
    <property type="project" value="UniProtKB-KW"/>
</dbReference>
<dbReference type="PIRSF" id="PIRSF000398">
    <property type="entry name" value="M_m6A_EcoRV"/>
    <property type="match status" value="1"/>
</dbReference>
<dbReference type="GO" id="GO:0032259">
    <property type="term" value="P:methylation"/>
    <property type="evidence" value="ECO:0007669"/>
    <property type="project" value="UniProtKB-KW"/>
</dbReference>
<evidence type="ECO:0000256" key="6">
    <source>
        <dbReference type="ARBA" id="ARBA00047942"/>
    </source>
</evidence>
<dbReference type="PROSITE" id="PS00092">
    <property type="entry name" value="N6_MTASE"/>
    <property type="match status" value="1"/>
</dbReference>
<evidence type="ECO:0000256" key="2">
    <source>
        <dbReference type="ARBA" id="ARBA00011900"/>
    </source>
</evidence>
<dbReference type="InterPro" id="IPR023095">
    <property type="entry name" value="Ade_MeTrfase_dom_2"/>
</dbReference>
<dbReference type="InterPro" id="IPR002052">
    <property type="entry name" value="DNA_methylase_N6_adenine_CS"/>
</dbReference>
<proteinExistence type="inferred from homology"/>
<keyword evidence="5" id="KW-0949">S-adenosyl-L-methionine</keyword>
<comment type="catalytic activity">
    <reaction evidence="6">
        <text>a 2'-deoxyadenosine in DNA + S-adenosyl-L-methionine = an N(6)-methyl-2'-deoxyadenosine in DNA + S-adenosyl-L-homocysteine + H(+)</text>
        <dbReference type="Rhea" id="RHEA:15197"/>
        <dbReference type="Rhea" id="RHEA-COMP:12418"/>
        <dbReference type="Rhea" id="RHEA-COMP:12419"/>
        <dbReference type="ChEBI" id="CHEBI:15378"/>
        <dbReference type="ChEBI" id="CHEBI:57856"/>
        <dbReference type="ChEBI" id="CHEBI:59789"/>
        <dbReference type="ChEBI" id="CHEBI:90615"/>
        <dbReference type="ChEBI" id="CHEBI:90616"/>
        <dbReference type="EC" id="2.1.1.72"/>
    </reaction>
</comment>
<accession>A0ABZ2PJ93</accession>
<dbReference type="EC" id="2.1.1.72" evidence="2"/>
<keyword evidence="3 7" id="KW-0489">Methyltransferase</keyword>
<dbReference type="PANTHER" id="PTHR30481:SF3">
    <property type="entry name" value="DNA ADENINE METHYLASE"/>
    <property type="match status" value="1"/>
</dbReference>
<dbReference type="SUPFAM" id="SSF53335">
    <property type="entry name" value="S-adenosyl-L-methionine-dependent methyltransferases"/>
    <property type="match status" value="1"/>
</dbReference>
<dbReference type="InterPro" id="IPR029063">
    <property type="entry name" value="SAM-dependent_MTases_sf"/>
</dbReference>
<keyword evidence="4" id="KW-0808">Transferase</keyword>
<dbReference type="PRINTS" id="PR00505">
    <property type="entry name" value="D12N6MTFRASE"/>
</dbReference>
<protein>
    <recommendedName>
        <fullName evidence="2">site-specific DNA-methyltransferase (adenine-specific)</fullName>
        <ecNumber evidence="2">2.1.1.72</ecNumber>
    </recommendedName>
</protein>
<evidence type="ECO:0000313" key="8">
    <source>
        <dbReference type="Proteomes" id="UP001432000"/>
    </source>
</evidence>
<dbReference type="Gene3D" id="1.10.1020.10">
    <property type="entry name" value="Adenine-specific Methyltransferase, Domain 2"/>
    <property type="match status" value="1"/>
</dbReference>
<dbReference type="EMBL" id="CP147846">
    <property type="protein sequence ID" value="WXG69242.1"/>
    <property type="molecule type" value="Genomic_DNA"/>
</dbReference>
<dbReference type="PANTHER" id="PTHR30481">
    <property type="entry name" value="DNA ADENINE METHYLASE"/>
    <property type="match status" value="1"/>
</dbReference>
<dbReference type="InterPro" id="IPR012327">
    <property type="entry name" value="MeTrfase_D12"/>
</dbReference>
<reference evidence="7 8" key="1">
    <citation type="submission" date="2024-03" db="EMBL/GenBank/DDBJ databases">
        <title>Natural products discovery in diverse microorganisms through a two-stage MS feature dereplication strategy.</title>
        <authorList>
            <person name="Zhang R."/>
        </authorList>
    </citation>
    <scope>NUCLEOTIDE SEQUENCE [LARGE SCALE GENOMIC DNA]</scope>
    <source>
        <strain evidence="7 8">18930</strain>
    </source>
</reference>
<dbReference type="InterPro" id="IPR012263">
    <property type="entry name" value="M_m6A_EcoRV"/>
</dbReference>
<evidence type="ECO:0000256" key="4">
    <source>
        <dbReference type="ARBA" id="ARBA00022679"/>
    </source>
</evidence>
<dbReference type="Proteomes" id="UP001432000">
    <property type="component" value="Chromosome"/>
</dbReference>
<sequence>MTTTETLFDVSEPIAPFKTQLLKWIGNKQRFAHEIASYFPQDVGTYFEPFVGSGAVLGTYAPVRGFASDALGPLAEIWTTLSEDPELLKEWYAERRNLVDPEFTNKSEVYEKVKASYNFTPNGADLLYICRSCYGGVVRFRKADHYLSTPCGVHKPVSSESFSKRVDTWSERVKGTKFAHLDYREAMQSAVAGDLVYCDPPYTDTQAILYGAQQFLLEDLFTEIDRCKSRGVRVALSIDGTKKSGLKSVVNAAPDGLFVSEVMVNCGRSMLRRFQMSGQTLESEVVADRLLLTY</sequence>